<dbReference type="SUPFAM" id="SSF48452">
    <property type="entry name" value="TPR-like"/>
    <property type="match status" value="2"/>
</dbReference>
<feature type="domain" description="GGDEF" evidence="2">
    <location>
        <begin position="425"/>
        <end position="558"/>
    </location>
</feature>
<accession>A0ABP3M2Z3</accession>
<dbReference type="PANTHER" id="PTHR45138">
    <property type="entry name" value="REGULATORY COMPONENTS OF SENSORY TRANSDUCTION SYSTEM"/>
    <property type="match status" value="1"/>
</dbReference>
<dbReference type="EMBL" id="BAAADB010000014">
    <property type="protein sequence ID" value="GAA0510656.1"/>
    <property type="molecule type" value="Genomic_DNA"/>
</dbReference>
<dbReference type="PROSITE" id="PS50887">
    <property type="entry name" value="GGDEF"/>
    <property type="match status" value="1"/>
</dbReference>
<reference evidence="4" key="1">
    <citation type="journal article" date="2019" name="Int. J. Syst. Evol. Microbiol.">
        <title>The Global Catalogue of Microorganisms (GCM) 10K type strain sequencing project: providing services to taxonomists for standard genome sequencing and annotation.</title>
        <authorList>
            <consortium name="The Broad Institute Genomics Platform"/>
            <consortium name="The Broad Institute Genome Sequencing Center for Infectious Disease"/>
            <person name="Wu L."/>
            <person name="Ma J."/>
        </authorList>
    </citation>
    <scope>NUCLEOTIDE SEQUENCE [LARGE SCALE GENOMIC DNA]</scope>
    <source>
        <strain evidence="4">JCM 14368</strain>
    </source>
</reference>
<dbReference type="InterPro" id="IPR043128">
    <property type="entry name" value="Rev_trsase/Diguanyl_cyclase"/>
</dbReference>
<dbReference type="SMART" id="SM00267">
    <property type="entry name" value="GGDEF"/>
    <property type="match status" value="1"/>
</dbReference>
<dbReference type="Proteomes" id="UP001500191">
    <property type="component" value="Unassembled WGS sequence"/>
</dbReference>
<comment type="caution">
    <text evidence="3">The sequence shown here is derived from an EMBL/GenBank/DDBJ whole genome shotgun (WGS) entry which is preliminary data.</text>
</comment>
<dbReference type="InterPro" id="IPR029787">
    <property type="entry name" value="Nucleotide_cyclase"/>
</dbReference>
<dbReference type="Gene3D" id="1.25.40.10">
    <property type="entry name" value="Tetratricopeptide repeat domain"/>
    <property type="match status" value="2"/>
</dbReference>
<organism evidence="3 4">
    <name type="scientific">Deinococcus depolymerans</name>
    <dbReference type="NCBI Taxonomy" id="392408"/>
    <lineage>
        <taxon>Bacteria</taxon>
        <taxon>Thermotogati</taxon>
        <taxon>Deinococcota</taxon>
        <taxon>Deinococci</taxon>
        <taxon>Deinococcales</taxon>
        <taxon>Deinococcaceae</taxon>
        <taxon>Deinococcus</taxon>
    </lineage>
</organism>
<dbReference type="InterPro" id="IPR000160">
    <property type="entry name" value="GGDEF_dom"/>
</dbReference>
<dbReference type="Pfam" id="PF00990">
    <property type="entry name" value="GGDEF"/>
    <property type="match status" value="1"/>
</dbReference>
<proteinExistence type="predicted"/>
<dbReference type="SUPFAM" id="SSF55073">
    <property type="entry name" value="Nucleotide cyclase"/>
    <property type="match status" value="1"/>
</dbReference>
<evidence type="ECO:0000313" key="4">
    <source>
        <dbReference type="Proteomes" id="UP001500191"/>
    </source>
</evidence>
<dbReference type="InterPro" id="IPR050469">
    <property type="entry name" value="Diguanylate_Cyclase"/>
</dbReference>
<dbReference type="PANTHER" id="PTHR45138:SF9">
    <property type="entry name" value="DIGUANYLATE CYCLASE DGCM-RELATED"/>
    <property type="match status" value="1"/>
</dbReference>
<feature type="region of interest" description="Disordered" evidence="1">
    <location>
        <begin position="375"/>
        <end position="395"/>
    </location>
</feature>
<dbReference type="InterPro" id="IPR011990">
    <property type="entry name" value="TPR-like_helical_dom_sf"/>
</dbReference>
<evidence type="ECO:0000259" key="2">
    <source>
        <dbReference type="PROSITE" id="PS50887"/>
    </source>
</evidence>
<evidence type="ECO:0000313" key="3">
    <source>
        <dbReference type="EMBL" id="GAA0510656.1"/>
    </source>
</evidence>
<dbReference type="Gene3D" id="3.30.70.270">
    <property type="match status" value="1"/>
</dbReference>
<dbReference type="CDD" id="cd01949">
    <property type="entry name" value="GGDEF"/>
    <property type="match status" value="1"/>
</dbReference>
<evidence type="ECO:0000256" key="1">
    <source>
        <dbReference type="SAM" id="MobiDB-lite"/>
    </source>
</evidence>
<keyword evidence="4" id="KW-1185">Reference proteome</keyword>
<name>A0ABP3M2Z3_9DEIO</name>
<gene>
    <name evidence="3" type="ORF">GCM10008937_18160</name>
</gene>
<protein>
    <recommendedName>
        <fullName evidence="2">GGDEF domain-containing protein</fullName>
    </recommendedName>
</protein>
<dbReference type="NCBIfam" id="TIGR00254">
    <property type="entry name" value="GGDEF"/>
    <property type="match status" value="1"/>
</dbReference>
<sequence length="558" mass="61338">MTVMSSPAPFDAGSVQLPANLPEPLVRQLRAASNDRERSQALIDLARHLRDTSMHGAQQVGEAALELALQADAPAEAILALIGLSFVAAHLNQLERSSDAVTRAQELIREHDLRDLQAPLLNVRALTHMLIGDLISAQQDLQESLELARQQRDPLDTGNALVNLAWLANNRDEPGEALHHLNLLEEHVHALRDPELRSDLNNYLHENRAHSYALLARQARDRGRPEAVQHAAQQGLMVLRAARTALEILPSRTTEVLCYAHESTLRLLSGDLAGAQLAADRAAELHSGLDQQLYIEVNLCLAELSEARGHHAAALDEYQVALGIVRSQHRHRDTQRILQAISAMHERAGQYPQALRAAREALVDAQDALRRMNVTTQRQAQQDASSWQDRLRQAETQARQDPLTGLLNRRGLEEGLLTLQTPDGGPVAALFVDIDHFKRVNDRHSHAGGDRALKGVADVLRTQLARWPGALLARYGGEEFVLIAPVSDATQAHALAEGCRRAVAAHAWSTLLPGTNLTASVGYAVEPAHRLPEALTLADEHLYRAKRAGRNRVYPPSD</sequence>